<evidence type="ECO:0000259" key="1">
    <source>
        <dbReference type="PROSITE" id="PS51819"/>
    </source>
</evidence>
<dbReference type="Gene3D" id="3.10.180.10">
    <property type="entry name" value="2,3-Dihydroxybiphenyl 1,2-Dioxygenase, domain 1"/>
    <property type="match status" value="1"/>
</dbReference>
<gene>
    <name evidence="2" type="ORF">F0L74_02440</name>
</gene>
<sequence>MKTTVLGLRTAIYQVGDITSAKEWYAEVFETQPYFDEPFYVGFEIGGYELGLQPEENPSRDKTESVVAYWGVDDVREVFDRFLTLGALEYEQPEEVGGGIIVAKVKDPWGNIIGLIYNPHFKVGS</sequence>
<name>A0A5B2VYB0_9BACT</name>
<reference evidence="2 3" key="1">
    <citation type="submission" date="2019-09" db="EMBL/GenBank/DDBJ databases">
        <title>Chitinophaga ginsengihumi sp. nov., isolated from soil of ginseng rhizosphere.</title>
        <authorList>
            <person name="Lee J."/>
        </authorList>
    </citation>
    <scope>NUCLEOTIDE SEQUENCE [LARGE SCALE GENOMIC DNA]</scope>
    <source>
        <strain evidence="2 3">BN140078</strain>
    </source>
</reference>
<keyword evidence="3" id="KW-1185">Reference proteome</keyword>
<dbReference type="RefSeq" id="WP_149836239.1">
    <property type="nucleotide sequence ID" value="NZ_VUOC01000001.1"/>
</dbReference>
<evidence type="ECO:0000313" key="3">
    <source>
        <dbReference type="Proteomes" id="UP000324611"/>
    </source>
</evidence>
<comment type="caution">
    <text evidence="2">The sequence shown here is derived from an EMBL/GenBank/DDBJ whole genome shotgun (WGS) entry which is preliminary data.</text>
</comment>
<reference evidence="2 3" key="2">
    <citation type="submission" date="2019-09" db="EMBL/GenBank/DDBJ databases">
        <authorList>
            <person name="Jin C."/>
        </authorList>
    </citation>
    <scope>NUCLEOTIDE SEQUENCE [LARGE SCALE GENOMIC DNA]</scope>
    <source>
        <strain evidence="2 3">BN140078</strain>
    </source>
</reference>
<evidence type="ECO:0000313" key="2">
    <source>
        <dbReference type="EMBL" id="KAA2244843.1"/>
    </source>
</evidence>
<accession>A0A5B2VYB0</accession>
<dbReference type="AlphaFoldDB" id="A0A5B2VYB0"/>
<dbReference type="InterPro" id="IPR004360">
    <property type="entry name" value="Glyas_Fos-R_dOase_dom"/>
</dbReference>
<dbReference type="SUPFAM" id="SSF54593">
    <property type="entry name" value="Glyoxalase/Bleomycin resistance protein/Dihydroxybiphenyl dioxygenase"/>
    <property type="match status" value="1"/>
</dbReference>
<dbReference type="InterPro" id="IPR029068">
    <property type="entry name" value="Glyas_Bleomycin-R_OHBP_Dase"/>
</dbReference>
<dbReference type="InterPro" id="IPR037523">
    <property type="entry name" value="VOC_core"/>
</dbReference>
<dbReference type="Proteomes" id="UP000324611">
    <property type="component" value="Unassembled WGS sequence"/>
</dbReference>
<dbReference type="PROSITE" id="PS51819">
    <property type="entry name" value="VOC"/>
    <property type="match status" value="1"/>
</dbReference>
<dbReference type="EMBL" id="VUOC01000001">
    <property type="protein sequence ID" value="KAA2244843.1"/>
    <property type="molecule type" value="Genomic_DNA"/>
</dbReference>
<protein>
    <submittedName>
        <fullName evidence="2">VOC family protein</fullName>
    </submittedName>
</protein>
<dbReference type="Pfam" id="PF00903">
    <property type="entry name" value="Glyoxalase"/>
    <property type="match status" value="1"/>
</dbReference>
<organism evidence="2 3">
    <name type="scientific">Chitinophaga agrisoli</name>
    <dbReference type="NCBI Taxonomy" id="2607653"/>
    <lineage>
        <taxon>Bacteria</taxon>
        <taxon>Pseudomonadati</taxon>
        <taxon>Bacteroidota</taxon>
        <taxon>Chitinophagia</taxon>
        <taxon>Chitinophagales</taxon>
        <taxon>Chitinophagaceae</taxon>
        <taxon>Chitinophaga</taxon>
    </lineage>
</organism>
<proteinExistence type="predicted"/>
<feature type="domain" description="VOC" evidence="1">
    <location>
        <begin position="7"/>
        <end position="118"/>
    </location>
</feature>